<dbReference type="RefSeq" id="WP_164005132.1">
    <property type="nucleotide sequence ID" value="NZ_JAAIKD010000005.1"/>
</dbReference>
<gene>
    <name evidence="3" type="ORF">G3567_09645</name>
</gene>
<dbReference type="Proteomes" id="UP000478505">
    <property type="component" value="Unassembled WGS sequence"/>
</dbReference>
<comment type="caution">
    <text evidence="3">The sequence shown here is derived from an EMBL/GenBank/DDBJ whole genome shotgun (WGS) entry which is preliminary data.</text>
</comment>
<evidence type="ECO:0000313" key="3">
    <source>
        <dbReference type="EMBL" id="NEV94405.1"/>
    </source>
</evidence>
<protein>
    <submittedName>
        <fullName evidence="3">M23 family metallopeptidase</fullName>
    </submittedName>
</protein>
<organism evidence="3 4">
    <name type="scientific">Psychroflexus aurantiacus</name>
    <dbReference type="NCBI Taxonomy" id="2709310"/>
    <lineage>
        <taxon>Bacteria</taxon>
        <taxon>Pseudomonadati</taxon>
        <taxon>Bacteroidota</taxon>
        <taxon>Flavobacteriia</taxon>
        <taxon>Flavobacteriales</taxon>
        <taxon>Flavobacteriaceae</taxon>
        <taxon>Psychroflexus</taxon>
    </lineage>
</organism>
<keyword evidence="1" id="KW-0732">Signal</keyword>
<feature type="chain" id="PRO_5025605363" evidence="1">
    <location>
        <begin position="27"/>
        <end position="275"/>
    </location>
</feature>
<dbReference type="InterPro" id="IPR011055">
    <property type="entry name" value="Dup_hybrid_motif"/>
</dbReference>
<dbReference type="InterPro" id="IPR050570">
    <property type="entry name" value="Cell_wall_metabolism_enzyme"/>
</dbReference>
<dbReference type="SUPFAM" id="SSF51261">
    <property type="entry name" value="Duplicated hybrid motif"/>
    <property type="match status" value="1"/>
</dbReference>
<reference evidence="3 4" key="1">
    <citation type="submission" date="2020-02" db="EMBL/GenBank/DDBJ databases">
        <title>Flavobacteriaceae Psychroflexus bacterium YR1-1, complete genome.</title>
        <authorList>
            <person name="Li Y."/>
            <person name="Wu S."/>
        </authorList>
    </citation>
    <scope>NUCLEOTIDE SEQUENCE [LARGE SCALE GENOMIC DNA]</scope>
    <source>
        <strain evidence="3 4">YR1-1</strain>
    </source>
</reference>
<evidence type="ECO:0000313" key="4">
    <source>
        <dbReference type="Proteomes" id="UP000478505"/>
    </source>
</evidence>
<dbReference type="AlphaFoldDB" id="A0A6B3R5T9"/>
<dbReference type="Pfam" id="PF01551">
    <property type="entry name" value="Peptidase_M23"/>
    <property type="match status" value="1"/>
</dbReference>
<dbReference type="Gene3D" id="2.70.70.10">
    <property type="entry name" value="Glucose Permease (Domain IIA)"/>
    <property type="match status" value="1"/>
</dbReference>
<dbReference type="GO" id="GO:0004222">
    <property type="term" value="F:metalloendopeptidase activity"/>
    <property type="evidence" value="ECO:0007669"/>
    <property type="project" value="TreeGrafter"/>
</dbReference>
<sequence length="275" mass="30664">MKLQGAKVKICLIALCVAGMLQASFAQSLKASKTIKQDSVYLDFINLFSIPVEVNLSGKDSLGSEVRFKPYTLLHANETLKEALVIPLKSVKDTAQIQIEDYINFKATFGSPFSKEDGTRYILPYLKGMQYEIMQSYGGAFSHKSTSSYYAIDFSLQVGDTVTAARDGVVFFVKEDSKEHCPTPKCIDKANKILISHKDGTYANYVHLDYEGALVNVGDTIKAGDMIGISGMTGFTTKPHLHFVVHKARSVSVPIRFKGVWRKKLKQGKLYRRKR</sequence>
<evidence type="ECO:0000256" key="1">
    <source>
        <dbReference type="SAM" id="SignalP"/>
    </source>
</evidence>
<accession>A0A6B3R5T9</accession>
<dbReference type="EMBL" id="JAAIKD010000005">
    <property type="protein sequence ID" value="NEV94405.1"/>
    <property type="molecule type" value="Genomic_DNA"/>
</dbReference>
<proteinExistence type="predicted"/>
<dbReference type="InterPro" id="IPR016047">
    <property type="entry name" value="M23ase_b-sheet_dom"/>
</dbReference>
<dbReference type="PANTHER" id="PTHR21666:SF270">
    <property type="entry name" value="MUREIN HYDROLASE ACTIVATOR ENVC"/>
    <property type="match status" value="1"/>
</dbReference>
<evidence type="ECO:0000259" key="2">
    <source>
        <dbReference type="Pfam" id="PF01551"/>
    </source>
</evidence>
<keyword evidence="4" id="KW-1185">Reference proteome</keyword>
<feature type="domain" description="M23ase beta-sheet core" evidence="2">
    <location>
        <begin position="150"/>
        <end position="249"/>
    </location>
</feature>
<name>A0A6B3R5T9_9FLAO</name>
<dbReference type="CDD" id="cd12797">
    <property type="entry name" value="M23_peptidase"/>
    <property type="match status" value="1"/>
</dbReference>
<feature type="signal peptide" evidence="1">
    <location>
        <begin position="1"/>
        <end position="26"/>
    </location>
</feature>
<dbReference type="PANTHER" id="PTHR21666">
    <property type="entry name" value="PEPTIDASE-RELATED"/>
    <property type="match status" value="1"/>
</dbReference>